<feature type="compositionally biased region" description="Polar residues" evidence="1">
    <location>
        <begin position="171"/>
        <end position="181"/>
    </location>
</feature>
<feature type="compositionally biased region" description="Polar residues" evidence="1">
    <location>
        <begin position="204"/>
        <end position="235"/>
    </location>
</feature>
<dbReference type="AlphaFoldDB" id="A0A6A4GUC0"/>
<sequence>MLTSTEITNHTHSYQTQSKTALVDGIMESNPDCNKAYGTLDHLNAHARMQKHGSIETRTRAPVRSKDWYYRLKERKGPCAYSSPFWSFYEDIAQLVSSSVSPANSPDTVDDDLSSPGLSPTNPSPIYYYVDRVGSSFGSPSSPTEMYDTDPPSAYPASSSNNIYQRPLPTPQNTCSFSTVSDIRESDEPAYPSDSASGDVHSSADFSHSYPESHSQHPHISSYHTDARSPSTQPAVSRDSYIETPSASALPSSLLGQRHMSEPAILAVPSAYSTTSGADTTRYSYPMAYSNSSRSSYAPSLQRGTSIGSLRDLRHQHQQLHYSSSRSPTGWKTEEDSYHMAHGTHASEGSYQTDAGWRYNPSTQPTLSRDSYIETISTDNLGKRLRTEKSPSPQRKRRRQRSQRGSFVANPGGSESPKAPIVPLTLPPLDSHHIPREENTLVNLELDSPRLGSEGGYDTTRSQETLVGPTYDDSSDLRDFPGTNVAPRKPVGGLSWSNPYLWSVWQEYRERQSAAQSEEFV</sequence>
<proteinExistence type="predicted"/>
<evidence type="ECO:0000313" key="3">
    <source>
        <dbReference type="Proteomes" id="UP000799118"/>
    </source>
</evidence>
<feature type="region of interest" description="Disordered" evidence="1">
    <location>
        <begin position="315"/>
        <end position="334"/>
    </location>
</feature>
<feature type="compositionally biased region" description="Low complexity" evidence="1">
    <location>
        <begin position="151"/>
        <end position="160"/>
    </location>
</feature>
<feature type="compositionally biased region" description="Polar residues" evidence="1">
    <location>
        <begin position="360"/>
        <end position="380"/>
    </location>
</feature>
<gene>
    <name evidence="2" type="ORF">BT96DRAFT_416376</name>
</gene>
<dbReference type="EMBL" id="ML769719">
    <property type="protein sequence ID" value="KAE9388930.1"/>
    <property type="molecule type" value="Genomic_DNA"/>
</dbReference>
<evidence type="ECO:0000313" key="2">
    <source>
        <dbReference type="EMBL" id="KAE9388930.1"/>
    </source>
</evidence>
<accession>A0A6A4GUC0</accession>
<feature type="region of interest" description="Disordered" evidence="1">
    <location>
        <begin position="99"/>
        <end position="121"/>
    </location>
</feature>
<feature type="region of interest" description="Disordered" evidence="1">
    <location>
        <begin position="344"/>
        <end position="421"/>
    </location>
</feature>
<feature type="region of interest" description="Disordered" evidence="1">
    <location>
        <begin position="447"/>
        <end position="491"/>
    </location>
</feature>
<keyword evidence="3" id="KW-1185">Reference proteome</keyword>
<evidence type="ECO:0008006" key="4">
    <source>
        <dbReference type="Google" id="ProtNLM"/>
    </source>
</evidence>
<feature type="region of interest" description="Disordered" evidence="1">
    <location>
        <begin position="138"/>
        <end position="242"/>
    </location>
</feature>
<organism evidence="2 3">
    <name type="scientific">Gymnopus androsaceus JB14</name>
    <dbReference type="NCBI Taxonomy" id="1447944"/>
    <lineage>
        <taxon>Eukaryota</taxon>
        <taxon>Fungi</taxon>
        <taxon>Dikarya</taxon>
        <taxon>Basidiomycota</taxon>
        <taxon>Agaricomycotina</taxon>
        <taxon>Agaricomycetes</taxon>
        <taxon>Agaricomycetidae</taxon>
        <taxon>Agaricales</taxon>
        <taxon>Marasmiineae</taxon>
        <taxon>Omphalotaceae</taxon>
        <taxon>Gymnopus</taxon>
    </lineage>
</organism>
<evidence type="ECO:0000256" key="1">
    <source>
        <dbReference type="SAM" id="MobiDB-lite"/>
    </source>
</evidence>
<name>A0A6A4GUC0_9AGAR</name>
<reference evidence="2" key="1">
    <citation type="journal article" date="2019" name="Environ. Microbiol.">
        <title>Fungal ecological strategies reflected in gene transcription - a case study of two litter decomposers.</title>
        <authorList>
            <person name="Barbi F."/>
            <person name="Kohler A."/>
            <person name="Barry K."/>
            <person name="Baskaran P."/>
            <person name="Daum C."/>
            <person name="Fauchery L."/>
            <person name="Ihrmark K."/>
            <person name="Kuo A."/>
            <person name="LaButti K."/>
            <person name="Lipzen A."/>
            <person name="Morin E."/>
            <person name="Grigoriev I.V."/>
            <person name="Henrissat B."/>
            <person name="Lindahl B."/>
            <person name="Martin F."/>
        </authorList>
    </citation>
    <scope>NUCLEOTIDE SEQUENCE</scope>
    <source>
        <strain evidence="2">JB14</strain>
    </source>
</reference>
<feature type="compositionally biased region" description="Polar residues" evidence="1">
    <location>
        <begin position="319"/>
        <end position="330"/>
    </location>
</feature>
<dbReference type="Proteomes" id="UP000799118">
    <property type="component" value="Unassembled WGS sequence"/>
</dbReference>
<protein>
    <recommendedName>
        <fullName evidence="4">C2H2-type domain-containing protein</fullName>
    </recommendedName>
</protein>